<accession>A0ABV9RWC4</accession>
<evidence type="ECO:0000313" key="3">
    <source>
        <dbReference type="Proteomes" id="UP001595859"/>
    </source>
</evidence>
<dbReference type="SUPFAM" id="SSF47240">
    <property type="entry name" value="Ferritin-like"/>
    <property type="match status" value="1"/>
</dbReference>
<keyword evidence="3" id="KW-1185">Reference proteome</keyword>
<name>A0ABV9RWC4_9PSEU</name>
<feature type="domain" description="Iminophenyl-pyruvate dimer synthase" evidence="1">
    <location>
        <begin position="31"/>
        <end position="240"/>
    </location>
</feature>
<dbReference type="Proteomes" id="UP001595859">
    <property type="component" value="Unassembled WGS sequence"/>
</dbReference>
<protein>
    <submittedName>
        <fullName evidence="2">Ferritin-like protein</fullName>
    </submittedName>
</protein>
<organism evidence="2 3">
    <name type="scientific">Actinophytocola glycyrrhizae</name>
    <dbReference type="NCBI Taxonomy" id="2044873"/>
    <lineage>
        <taxon>Bacteria</taxon>
        <taxon>Bacillati</taxon>
        <taxon>Actinomycetota</taxon>
        <taxon>Actinomycetes</taxon>
        <taxon>Pseudonocardiales</taxon>
        <taxon>Pseudonocardiaceae</taxon>
    </lineage>
</organism>
<dbReference type="Gene3D" id="1.20.1260.10">
    <property type="match status" value="1"/>
</dbReference>
<dbReference type="RefSeq" id="WP_378054899.1">
    <property type="nucleotide sequence ID" value="NZ_JBHSIS010000002.1"/>
</dbReference>
<gene>
    <name evidence="2" type="ORF">ACFPCV_05485</name>
</gene>
<evidence type="ECO:0000259" key="1">
    <source>
        <dbReference type="Pfam" id="PF12902"/>
    </source>
</evidence>
<comment type="caution">
    <text evidence="2">The sequence shown here is derived from an EMBL/GenBank/DDBJ whole genome shotgun (WGS) entry which is preliminary data.</text>
</comment>
<sequence length="362" mass="40036">MTMTVDRDTAIVALMGTSDGDLDTEWLKKALQHAMILELATIPPYSCGLWSIMDPVRDKDVHHTIREILFDEMSHLALVGNMLNAIGGTPVLAEEGVVPSYPGALPGGVRPELEIHLAGLTRSTVEMYSLIEEPDEPIVSFSPDAPETYTSIGAFYRKIRTAFTTIGPSAIQARRQIDFDLSLKHGKGNAIVPMADLGTVLKCLDIIMEQGEATSTSPENPHYLKQGELSHYYAFRELYHGRKLQRVGDRWSFTGAKITMPHTYAAAEVPPGGWADHPTITEHDPKVLEALHSFNCEYSGMLRALQTAWGTDDPTCAKDQVAQAVAHMGKMRQVAQTIMAAPLPDNSGWHYCPEYRFTRDSR</sequence>
<dbReference type="EMBL" id="JBHSIS010000002">
    <property type="protein sequence ID" value="MFC4852949.1"/>
    <property type="molecule type" value="Genomic_DNA"/>
</dbReference>
<dbReference type="PANTHER" id="PTHR34400">
    <property type="match status" value="1"/>
</dbReference>
<proteinExistence type="predicted"/>
<dbReference type="Pfam" id="PF12902">
    <property type="entry name" value="Ferritin-like"/>
    <property type="match status" value="1"/>
</dbReference>
<dbReference type="InterPro" id="IPR012347">
    <property type="entry name" value="Ferritin-like"/>
</dbReference>
<dbReference type="PANTHER" id="PTHR34400:SF4">
    <property type="entry name" value="MEMBRANE PROTEIN"/>
    <property type="match status" value="1"/>
</dbReference>
<reference evidence="3" key="1">
    <citation type="journal article" date="2019" name="Int. J. Syst. Evol. Microbiol.">
        <title>The Global Catalogue of Microorganisms (GCM) 10K type strain sequencing project: providing services to taxonomists for standard genome sequencing and annotation.</title>
        <authorList>
            <consortium name="The Broad Institute Genomics Platform"/>
            <consortium name="The Broad Institute Genome Sequencing Center for Infectious Disease"/>
            <person name="Wu L."/>
            <person name="Ma J."/>
        </authorList>
    </citation>
    <scope>NUCLEOTIDE SEQUENCE [LARGE SCALE GENOMIC DNA]</scope>
    <source>
        <strain evidence="3">ZS-22-S1</strain>
    </source>
</reference>
<dbReference type="InterPro" id="IPR026820">
    <property type="entry name" value="VioB/RebD_dom"/>
</dbReference>
<evidence type="ECO:0000313" key="2">
    <source>
        <dbReference type="EMBL" id="MFC4852949.1"/>
    </source>
</evidence>
<dbReference type="InterPro" id="IPR009078">
    <property type="entry name" value="Ferritin-like_SF"/>
</dbReference>